<evidence type="ECO:0000313" key="3">
    <source>
        <dbReference type="Proteomes" id="UP001205105"/>
    </source>
</evidence>
<dbReference type="EMBL" id="JADXDR010000032">
    <property type="protein sequence ID" value="KAI7844328.1"/>
    <property type="molecule type" value="Genomic_DNA"/>
</dbReference>
<reference evidence="2" key="1">
    <citation type="submission" date="2020-11" db="EMBL/GenBank/DDBJ databases">
        <title>Chlorella ohadii genome sequencing and assembly.</title>
        <authorList>
            <person name="Murik O."/>
            <person name="Treves H."/>
            <person name="Kedem I."/>
            <person name="Shotland Y."/>
            <person name="Kaplan A."/>
        </authorList>
    </citation>
    <scope>NUCLEOTIDE SEQUENCE</scope>
    <source>
        <strain evidence="2">1</strain>
    </source>
</reference>
<feature type="region of interest" description="Disordered" evidence="1">
    <location>
        <begin position="96"/>
        <end position="123"/>
    </location>
</feature>
<feature type="compositionally biased region" description="Low complexity" evidence="1">
    <location>
        <begin position="96"/>
        <end position="115"/>
    </location>
</feature>
<keyword evidence="3" id="KW-1185">Reference proteome</keyword>
<dbReference type="Proteomes" id="UP001205105">
    <property type="component" value="Unassembled WGS sequence"/>
</dbReference>
<feature type="compositionally biased region" description="Pro residues" evidence="1">
    <location>
        <begin position="32"/>
        <end position="47"/>
    </location>
</feature>
<accession>A0AAD5DXE4</accession>
<gene>
    <name evidence="2" type="ORF">COHA_002126</name>
</gene>
<dbReference type="AlphaFoldDB" id="A0AAD5DXE4"/>
<sequence length="362" mass="36693">MANRGSFCTLARNMSFEEEPAICLQAAEAAGGPPPAAAPPPLPPPEPRSALQAWLQQLGASGAVQMQPNFDSLVAAEQAEQRRACAASRGWLAPAVPAAPVDPQPSSCGSSSSGSTLPPPAAAVDPKMREALKKVQQLDGALQAAGQRAATVAAQGRELEQRKRDAGAADENCGVGEAEDLPAAGAHACGLEGAMHREHCRLQQEERLRAALEGGAAEETADIVSDCGSTAALSPDQERLVDRLLGQADAEEGPGAAAVRAAQDANPFCPAAAELGAIDARLAELAAGSAAQDAHPAAAAPAVACPAAPLLDAQLGSEDGLAALKAEYLRARAEALAMAHRLRDIDASLAALRACDSVPAAH</sequence>
<evidence type="ECO:0000256" key="1">
    <source>
        <dbReference type="SAM" id="MobiDB-lite"/>
    </source>
</evidence>
<protein>
    <submittedName>
        <fullName evidence="2">Uncharacterized protein</fullName>
    </submittedName>
</protein>
<feature type="region of interest" description="Disordered" evidence="1">
    <location>
        <begin position="25"/>
        <end position="49"/>
    </location>
</feature>
<proteinExistence type="predicted"/>
<evidence type="ECO:0000313" key="2">
    <source>
        <dbReference type="EMBL" id="KAI7844328.1"/>
    </source>
</evidence>
<comment type="caution">
    <text evidence="2">The sequence shown here is derived from an EMBL/GenBank/DDBJ whole genome shotgun (WGS) entry which is preliminary data.</text>
</comment>
<organism evidence="2 3">
    <name type="scientific">Chlorella ohadii</name>
    <dbReference type="NCBI Taxonomy" id="2649997"/>
    <lineage>
        <taxon>Eukaryota</taxon>
        <taxon>Viridiplantae</taxon>
        <taxon>Chlorophyta</taxon>
        <taxon>core chlorophytes</taxon>
        <taxon>Trebouxiophyceae</taxon>
        <taxon>Chlorellales</taxon>
        <taxon>Chlorellaceae</taxon>
        <taxon>Chlorella clade</taxon>
        <taxon>Chlorella</taxon>
    </lineage>
</organism>
<name>A0AAD5DXE4_9CHLO</name>